<evidence type="ECO:0000256" key="1">
    <source>
        <dbReference type="SAM" id="SignalP"/>
    </source>
</evidence>
<gene>
    <name evidence="2" type="ORF">ACFFJ2_16385</name>
</gene>
<evidence type="ECO:0008006" key="4">
    <source>
        <dbReference type="Google" id="ProtNLM"/>
    </source>
</evidence>
<evidence type="ECO:0000313" key="3">
    <source>
        <dbReference type="Proteomes" id="UP001589755"/>
    </source>
</evidence>
<evidence type="ECO:0000313" key="2">
    <source>
        <dbReference type="EMBL" id="MFC0209978.1"/>
    </source>
</evidence>
<reference evidence="2 3" key="1">
    <citation type="submission" date="2024-09" db="EMBL/GenBank/DDBJ databases">
        <authorList>
            <person name="Sun Q."/>
            <person name="Mori K."/>
        </authorList>
    </citation>
    <scope>NUCLEOTIDE SEQUENCE [LARGE SCALE GENOMIC DNA]</scope>
    <source>
        <strain evidence="2 3">CCM 8543</strain>
    </source>
</reference>
<dbReference type="RefSeq" id="WP_261522525.1">
    <property type="nucleotide sequence ID" value="NZ_JAODNW010000030.1"/>
</dbReference>
<name>A0ABV6DBD1_9HYPH</name>
<sequence>MYVQSLLAGALITTTAAAAEPVVFHTAYFPDATAVSLSVADKALSADGRYDFDVMIKLTELDAAGAIVYEDSVSHGARVRCSAPAKVLVGGLDYAVGADSVSPDLASWKEDLWRTVCGAPVS</sequence>
<accession>A0ABV6DBD1</accession>
<protein>
    <recommendedName>
        <fullName evidence="4">Lipoprotein</fullName>
    </recommendedName>
</protein>
<proteinExistence type="predicted"/>
<feature type="signal peptide" evidence="1">
    <location>
        <begin position="1"/>
        <end position="18"/>
    </location>
</feature>
<dbReference type="EMBL" id="JBHLXD010000034">
    <property type="protein sequence ID" value="MFC0209978.1"/>
    <property type="molecule type" value="Genomic_DNA"/>
</dbReference>
<comment type="caution">
    <text evidence="2">The sequence shown here is derived from an EMBL/GenBank/DDBJ whole genome shotgun (WGS) entry which is preliminary data.</text>
</comment>
<keyword evidence="1" id="KW-0732">Signal</keyword>
<organism evidence="2 3">
    <name type="scientific">Chelativorans intermedius</name>
    <dbReference type="NCBI Taxonomy" id="515947"/>
    <lineage>
        <taxon>Bacteria</taxon>
        <taxon>Pseudomonadati</taxon>
        <taxon>Pseudomonadota</taxon>
        <taxon>Alphaproteobacteria</taxon>
        <taxon>Hyphomicrobiales</taxon>
        <taxon>Phyllobacteriaceae</taxon>
        <taxon>Chelativorans</taxon>
    </lineage>
</organism>
<keyword evidence="3" id="KW-1185">Reference proteome</keyword>
<feature type="chain" id="PRO_5045061353" description="Lipoprotein" evidence="1">
    <location>
        <begin position="19"/>
        <end position="122"/>
    </location>
</feature>
<dbReference type="Proteomes" id="UP001589755">
    <property type="component" value="Unassembled WGS sequence"/>
</dbReference>